<gene>
    <name evidence="1" type="ORF">D1010_12150</name>
</gene>
<dbReference type="EMBL" id="CP045143">
    <property type="protein sequence ID" value="QFR24073.1"/>
    <property type="molecule type" value="Genomic_DNA"/>
</dbReference>
<reference evidence="1 2" key="1">
    <citation type="submission" date="2019-10" db="EMBL/GenBank/DDBJ databases">
        <title>The completed genome of Lactobacillus harbinensis M1.</title>
        <authorList>
            <person name="Zheng Y."/>
        </authorList>
    </citation>
    <scope>NUCLEOTIDE SEQUENCE [LARGE SCALE GENOMIC DNA]</scope>
    <source>
        <strain evidence="1 2">M1</strain>
    </source>
</reference>
<dbReference type="RefSeq" id="WP_152261082.1">
    <property type="nucleotide sequence ID" value="NZ_CP045143.1"/>
</dbReference>
<name>A0A5P8M6G7_9LACO</name>
<dbReference type="AlphaFoldDB" id="A0A5P8M6G7"/>
<proteinExistence type="predicted"/>
<evidence type="ECO:0000313" key="1">
    <source>
        <dbReference type="EMBL" id="QFR24073.1"/>
    </source>
</evidence>
<dbReference type="KEGG" id="lhb:D1010_12150"/>
<dbReference type="Proteomes" id="UP000326779">
    <property type="component" value="Chromosome"/>
</dbReference>
<sequence>MADATPATPSPKNDMQLIALAIIKLVGTDNPAINKRIDDAIAAIARGDGDTLTAAKQYADKIKSDLVNGAPQALDTLKELADSLTGDNSQLATLLTQVGDNAKATKANGDAIAALKATTDLGLADDQRNSLKAYVGVPTTPVN</sequence>
<accession>A0A5P8M6G7</accession>
<organism evidence="1 2">
    <name type="scientific">Schleiferilactobacillus harbinensis</name>
    <dbReference type="NCBI Taxonomy" id="304207"/>
    <lineage>
        <taxon>Bacteria</taxon>
        <taxon>Bacillati</taxon>
        <taxon>Bacillota</taxon>
        <taxon>Bacilli</taxon>
        <taxon>Lactobacillales</taxon>
        <taxon>Lactobacillaceae</taxon>
        <taxon>Schleiferilactobacillus</taxon>
    </lineage>
</organism>
<evidence type="ECO:0000313" key="2">
    <source>
        <dbReference type="Proteomes" id="UP000326779"/>
    </source>
</evidence>
<protein>
    <submittedName>
        <fullName evidence="1">Uncharacterized protein</fullName>
    </submittedName>
</protein>